<evidence type="ECO:0000256" key="4">
    <source>
        <dbReference type="ARBA" id="ARBA00023139"/>
    </source>
</evidence>
<name>A0A2U3PDQ4_9MYCO</name>
<dbReference type="EMBL" id="FUEZ01000004">
    <property type="protein sequence ID" value="SPM41879.1"/>
    <property type="molecule type" value="Genomic_DNA"/>
</dbReference>
<evidence type="ECO:0000313" key="7">
    <source>
        <dbReference type="EMBL" id="SPM41879.1"/>
    </source>
</evidence>
<keyword evidence="4" id="KW-0564">Palmitate</keyword>
<evidence type="ECO:0000256" key="6">
    <source>
        <dbReference type="SAM" id="SignalP"/>
    </source>
</evidence>
<proteinExistence type="predicted"/>
<evidence type="ECO:0000256" key="2">
    <source>
        <dbReference type="ARBA" id="ARBA00022729"/>
    </source>
</evidence>
<dbReference type="Proteomes" id="UP000240424">
    <property type="component" value="Unassembled WGS sequence"/>
</dbReference>
<keyword evidence="5" id="KW-0449">Lipoprotein</keyword>
<dbReference type="AlphaFoldDB" id="A0A2U3PDQ4"/>
<reference evidence="7 8" key="1">
    <citation type="submission" date="2017-01" db="EMBL/GenBank/DDBJ databases">
        <authorList>
            <consortium name="Urmite Genomes"/>
        </authorList>
    </citation>
    <scope>NUCLEOTIDE SEQUENCE [LARGE SCALE GENOMIC DNA]</scope>
    <source>
        <strain evidence="7 8">AB215</strain>
    </source>
</reference>
<sequence>VLRYFVILLALLASACGAKPAAPQASQTPRANTCKEADGPTTDAVRQAIASVPVEVEGSSWVEIARGHTKNCRLYWVQIIPTIASESTPQQLLFFDHNTPLGTPTPNPKPYITVLPAANEDTVTVQYQWLTGNEEPSSPKGMGTVKFQIGHDGKLQALGAIPHQ</sequence>
<dbReference type="InterPro" id="IPR025971">
    <property type="entry name" value="LppP/LprE"/>
</dbReference>
<feature type="signal peptide" evidence="6">
    <location>
        <begin position="1"/>
        <end position="21"/>
    </location>
</feature>
<keyword evidence="8" id="KW-1185">Reference proteome</keyword>
<evidence type="ECO:0000256" key="5">
    <source>
        <dbReference type="ARBA" id="ARBA00023288"/>
    </source>
</evidence>
<dbReference type="Pfam" id="PF14041">
    <property type="entry name" value="Lipoprotein_21"/>
    <property type="match status" value="1"/>
</dbReference>
<keyword evidence="1" id="KW-1003">Cell membrane</keyword>
<accession>A0A2U3PDQ4</accession>
<keyword evidence="2 6" id="KW-0732">Signal</keyword>
<evidence type="ECO:0000313" key="8">
    <source>
        <dbReference type="Proteomes" id="UP000240424"/>
    </source>
</evidence>
<organism evidence="7 8">
    <name type="scientific">Mycobacterium numidiamassiliense</name>
    <dbReference type="NCBI Taxonomy" id="1841861"/>
    <lineage>
        <taxon>Bacteria</taxon>
        <taxon>Bacillati</taxon>
        <taxon>Actinomycetota</taxon>
        <taxon>Actinomycetes</taxon>
        <taxon>Mycobacteriales</taxon>
        <taxon>Mycobacteriaceae</taxon>
        <taxon>Mycobacterium</taxon>
    </lineage>
</organism>
<feature type="non-terminal residue" evidence="7">
    <location>
        <position position="1"/>
    </location>
</feature>
<protein>
    <recommendedName>
        <fullName evidence="9">Lipoprotein LppP</fullName>
    </recommendedName>
</protein>
<evidence type="ECO:0000256" key="3">
    <source>
        <dbReference type="ARBA" id="ARBA00023136"/>
    </source>
</evidence>
<evidence type="ECO:0008006" key="9">
    <source>
        <dbReference type="Google" id="ProtNLM"/>
    </source>
</evidence>
<gene>
    <name evidence="7" type="ORF">MNAB215_4095</name>
</gene>
<keyword evidence="3" id="KW-0472">Membrane</keyword>
<evidence type="ECO:0000256" key="1">
    <source>
        <dbReference type="ARBA" id="ARBA00022475"/>
    </source>
</evidence>
<dbReference type="STRING" id="1841861.GCA_900157365_02415"/>
<feature type="chain" id="PRO_5015408618" description="Lipoprotein LppP" evidence="6">
    <location>
        <begin position="22"/>
        <end position="164"/>
    </location>
</feature>